<reference evidence="11" key="1">
    <citation type="journal article" date="2020" name="mSystems">
        <title>Genome- and Community-Level Interaction Insights into Carbon Utilization and Element Cycling Functions of Hydrothermarchaeota in Hydrothermal Sediment.</title>
        <authorList>
            <person name="Zhou Z."/>
            <person name="Liu Y."/>
            <person name="Xu W."/>
            <person name="Pan J."/>
            <person name="Luo Z.H."/>
            <person name="Li M."/>
        </authorList>
    </citation>
    <scope>NUCLEOTIDE SEQUENCE [LARGE SCALE GENOMIC DNA]</scope>
    <source>
        <strain evidence="11">SpSt-1224</strain>
    </source>
</reference>
<dbReference type="InterPro" id="IPR004563">
    <property type="entry name" value="Apolipo_AcylTrfase"/>
</dbReference>
<evidence type="ECO:0000313" key="11">
    <source>
        <dbReference type="EMBL" id="HET98197.1"/>
    </source>
</evidence>
<evidence type="ECO:0000256" key="7">
    <source>
        <dbReference type="ARBA" id="ARBA00023136"/>
    </source>
</evidence>
<evidence type="ECO:0000256" key="1">
    <source>
        <dbReference type="ARBA" id="ARBA00004651"/>
    </source>
</evidence>
<feature type="transmembrane region" description="Helical" evidence="9">
    <location>
        <begin position="507"/>
        <end position="526"/>
    </location>
</feature>
<comment type="catalytic activity">
    <reaction evidence="9">
        <text>N-terminal S-1,2-diacyl-sn-glyceryl-L-cysteinyl-[lipoprotein] + a glycerophospholipid = N-acyl-S-1,2-diacyl-sn-glyceryl-L-cysteinyl-[lipoprotein] + a 2-acyl-sn-glycero-3-phospholipid + H(+)</text>
        <dbReference type="Rhea" id="RHEA:48228"/>
        <dbReference type="Rhea" id="RHEA-COMP:14681"/>
        <dbReference type="Rhea" id="RHEA-COMP:14684"/>
        <dbReference type="ChEBI" id="CHEBI:15378"/>
        <dbReference type="ChEBI" id="CHEBI:136912"/>
        <dbReference type="ChEBI" id="CHEBI:140656"/>
        <dbReference type="ChEBI" id="CHEBI:140657"/>
        <dbReference type="ChEBI" id="CHEBI:140660"/>
        <dbReference type="EC" id="2.3.1.269"/>
    </reaction>
</comment>
<keyword evidence="8 9" id="KW-0012">Acyltransferase</keyword>
<dbReference type="UniPathway" id="UPA00666"/>
<name>A0A7C2XAF2_9BACT</name>
<evidence type="ECO:0000256" key="5">
    <source>
        <dbReference type="ARBA" id="ARBA00022692"/>
    </source>
</evidence>
<keyword evidence="6 9" id="KW-1133">Transmembrane helix</keyword>
<dbReference type="EC" id="2.3.1.269" evidence="9"/>
<feature type="domain" description="CN hydrolase" evidence="10">
    <location>
        <begin position="241"/>
        <end position="500"/>
    </location>
</feature>
<keyword evidence="7 9" id="KW-0472">Membrane</keyword>
<feature type="transmembrane region" description="Helical" evidence="9">
    <location>
        <begin position="174"/>
        <end position="193"/>
    </location>
</feature>
<evidence type="ECO:0000256" key="9">
    <source>
        <dbReference type="HAMAP-Rule" id="MF_01148"/>
    </source>
</evidence>
<dbReference type="GO" id="GO:0042158">
    <property type="term" value="P:lipoprotein biosynthetic process"/>
    <property type="evidence" value="ECO:0007669"/>
    <property type="project" value="UniProtKB-UniRule"/>
</dbReference>
<evidence type="ECO:0000256" key="3">
    <source>
        <dbReference type="ARBA" id="ARBA00022475"/>
    </source>
</evidence>
<comment type="pathway">
    <text evidence="9">Protein modification; lipoprotein biosynthesis (N-acyl transfer).</text>
</comment>
<evidence type="ECO:0000259" key="10">
    <source>
        <dbReference type="PROSITE" id="PS50263"/>
    </source>
</evidence>
<dbReference type="PANTHER" id="PTHR38686">
    <property type="entry name" value="APOLIPOPROTEIN N-ACYLTRANSFERASE"/>
    <property type="match status" value="1"/>
</dbReference>
<gene>
    <name evidence="9 11" type="primary">lnt</name>
    <name evidence="11" type="ORF">ENN98_05830</name>
</gene>
<feature type="transmembrane region" description="Helical" evidence="9">
    <location>
        <begin position="205"/>
        <end position="223"/>
    </location>
</feature>
<dbReference type="InterPro" id="IPR003010">
    <property type="entry name" value="C-N_Hydrolase"/>
</dbReference>
<feature type="transmembrane region" description="Helical" evidence="9">
    <location>
        <begin position="84"/>
        <end position="113"/>
    </location>
</feature>
<evidence type="ECO:0000256" key="4">
    <source>
        <dbReference type="ARBA" id="ARBA00022679"/>
    </source>
</evidence>
<comment type="function">
    <text evidence="9">Catalyzes the phospholipid dependent N-acylation of the N-terminal cysteine of apolipoprotein, the last step in lipoprotein maturation.</text>
</comment>
<dbReference type="GO" id="GO:0016410">
    <property type="term" value="F:N-acyltransferase activity"/>
    <property type="evidence" value="ECO:0007669"/>
    <property type="project" value="UniProtKB-UniRule"/>
</dbReference>
<dbReference type="EMBL" id="DSDS01000136">
    <property type="protein sequence ID" value="HET98197.1"/>
    <property type="molecule type" value="Genomic_DNA"/>
</dbReference>
<protein>
    <recommendedName>
        <fullName evidence="9">Apolipoprotein N-acyltransferase</fullName>
        <shortName evidence="9">ALP N-acyltransferase</shortName>
        <ecNumber evidence="9">2.3.1.269</ecNumber>
    </recommendedName>
</protein>
<proteinExistence type="inferred from homology"/>
<dbReference type="Proteomes" id="UP000885986">
    <property type="component" value="Unassembled WGS sequence"/>
</dbReference>
<dbReference type="GO" id="GO:0005886">
    <property type="term" value="C:plasma membrane"/>
    <property type="evidence" value="ECO:0007669"/>
    <property type="project" value="UniProtKB-SubCell"/>
</dbReference>
<dbReference type="AlphaFoldDB" id="A0A7C2XAF2"/>
<dbReference type="InterPro" id="IPR036526">
    <property type="entry name" value="C-N_Hydrolase_sf"/>
</dbReference>
<evidence type="ECO:0000256" key="2">
    <source>
        <dbReference type="ARBA" id="ARBA00010065"/>
    </source>
</evidence>
<dbReference type="Pfam" id="PF20154">
    <property type="entry name" value="LNT_N"/>
    <property type="match status" value="1"/>
</dbReference>
<dbReference type="PROSITE" id="PS50263">
    <property type="entry name" value="CN_HYDROLASE"/>
    <property type="match status" value="1"/>
</dbReference>
<dbReference type="InterPro" id="IPR045378">
    <property type="entry name" value="LNT_N"/>
</dbReference>
<keyword evidence="5 9" id="KW-0812">Transmembrane</keyword>
<evidence type="ECO:0000256" key="8">
    <source>
        <dbReference type="ARBA" id="ARBA00023315"/>
    </source>
</evidence>
<dbReference type="SUPFAM" id="SSF56317">
    <property type="entry name" value="Carbon-nitrogen hydrolase"/>
    <property type="match status" value="1"/>
</dbReference>
<keyword evidence="3 9" id="KW-1003">Cell membrane</keyword>
<accession>A0A7C2XAF2</accession>
<comment type="caution">
    <text evidence="11">The sequence shown here is derived from an EMBL/GenBank/DDBJ whole genome shotgun (WGS) entry which is preliminary data.</text>
</comment>
<dbReference type="CDD" id="cd07571">
    <property type="entry name" value="ALP_N-acyl_transferase"/>
    <property type="match status" value="1"/>
</dbReference>
<keyword evidence="4 9" id="KW-0808">Transferase</keyword>
<dbReference type="Pfam" id="PF00795">
    <property type="entry name" value="CN_hydrolase"/>
    <property type="match status" value="1"/>
</dbReference>
<dbReference type="HAMAP" id="MF_01148">
    <property type="entry name" value="Lnt"/>
    <property type="match status" value="1"/>
</dbReference>
<sequence length="535" mass="58765">MSDVHRLALAAVSGLLLYLSSPGSGGHGLIAWLALVPLLLATRGLTSWRHSALLGLLAGLIYHLPLLRWIMVVLGEHGGVATPVAALALLLLALYMSLYLALLTALLPLLTPWGTPPDRGRSDRLALLVMPWAVPVIWVGLDLLRSRLFTGFPWQDLAYSQYQFPLLIQAADLAGHYGISFVIVLVNTLLALLLSRTQPRQGFPLPMLPALLLPVALLLYGPWRLAQLEQDALPATMVSIIQSNIAQYDKWDHDQQTATVERYLELSRQALAAEPELIVWPETALPFFPLEHKLFQRVEVFAAGQERSCLLVGAPHRERDTAGIIRYFNSALLLSPVEPGQETDPLVGIYHKQHLVPFGEYIPLRRLLPFFAPIVETLGDFSPGPGPTLLNCNQRRLGVLICYEAIFPRLARQMTAAGADLLINITNDAWFGPTNAPHQHLSMAVLRSVENRRSLARAANTGISALVGSDGRIRQATALFVADQRSALLPLPAHSGQVSLFTTGGHLFAPGCLLLLIAGIIWRLYVKLRSSKYQL</sequence>
<organism evidence="11">
    <name type="scientific">Desulfurivibrio alkaliphilus</name>
    <dbReference type="NCBI Taxonomy" id="427923"/>
    <lineage>
        <taxon>Bacteria</taxon>
        <taxon>Pseudomonadati</taxon>
        <taxon>Thermodesulfobacteriota</taxon>
        <taxon>Desulfobulbia</taxon>
        <taxon>Desulfobulbales</taxon>
        <taxon>Desulfobulbaceae</taxon>
        <taxon>Desulfurivibrio</taxon>
    </lineage>
</organism>
<comment type="subcellular location">
    <subcellularLocation>
        <location evidence="1 9">Cell membrane</location>
        <topology evidence="1 9">Multi-pass membrane protein</topology>
    </subcellularLocation>
</comment>
<comment type="similarity">
    <text evidence="2 9">Belongs to the CN hydrolase family. Apolipoprotein N-acyltransferase subfamily.</text>
</comment>
<dbReference type="Gene3D" id="3.60.110.10">
    <property type="entry name" value="Carbon-nitrogen hydrolase"/>
    <property type="match status" value="1"/>
</dbReference>
<dbReference type="NCBIfam" id="TIGR00546">
    <property type="entry name" value="lnt"/>
    <property type="match status" value="1"/>
</dbReference>
<feature type="transmembrane region" description="Helical" evidence="9">
    <location>
        <begin position="125"/>
        <end position="144"/>
    </location>
</feature>
<dbReference type="PANTHER" id="PTHR38686:SF1">
    <property type="entry name" value="APOLIPOPROTEIN N-ACYLTRANSFERASE"/>
    <property type="match status" value="1"/>
</dbReference>
<feature type="transmembrane region" description="Helical" evidence="9">
    <location>
        <begin position="29"/>
        <end position="46"/>
    </location>
</feature>
<feature type="transmembrane region" description="Helical" evidence="9">
    <location>
        <begin position="53"/>
        <end position="72"/>
    </location>
</feature>
<evidence type="ECO:0000256" key="6">
    <source>
        <dbReference type="ARBA" id="ARBA00022989"/>
    </source>
</evidence>